<reference evidence="1 2" key="1">
    <citation type="submission" date="2020-04" db="EMBL/GenBank/DDBJ databases">
        <authorList>
            <person name="De Canck E."/>
        </authorList>
    </citation>
    <scope>NUCLEOTIDE SEQUENCE [LARGE SCALE GENOMIC DNA]</scope>
    <source>
        <strain evidence="1 2">LMG 26845</strain>
    </source>
</reference>
<evidence type="ECO:0000313" key="2">
    <source>
        <dbReference type="Proteomes" id="UP000507979"/>
    </source>
</evidence>
<dbReference type="AlphaFoldDB" id="A0A6J5BN21"/>
<sequence length="82" mass="8770">MAAAPVSAQPIVVPATAPSAKAQALHEVVNAAGLQWVETDPERHAQTQLRIAAAHTPVRLGRERKPVAQVSNEPLVQVETRH</sequence>
<accession>A0A6J5BN21</accession>
<proteinExistence type="predicted"/>
<keyword evidence="2" id="KW-1185">Reference proteome</keyword>
<evidence type="ECO:0000313" key="1">
    <source>
        <dbReference type="EMBL" id="CAB3710652.1"/>
    </source>
</evidence>
<name>A0A6J5BN21_9BURK</name>
<dbReference type="Proteomes" id="UP000507979">
    <property type="component" value="Unassembled WGS sequence"/>
</dbReference>
<gene>
    <name evidence="1" type="ORF">LMG26845_05753</name>
</gene>
<organism evidence="1 2">
    <name type="scientific">Achromobacter insuavis</name>
    <dbReference type="NCBI Taxonomy" id="1287735"/>
    <lineage>
        <taxon>Bacteria</taxon>
        <taxon>Pseudomonadati</taxon>
        <taxon>Pseudomonadota</taxon>
        <taxon>Betaproteobacteria</taxon>
        <taxon>Burkholderiales</taxon>
        <taxon>Alcaligenaceae</taxon>
        <taxon>Achromobacter</taxon>
    </lineage>
</organism>
<dbReference type="EMBL" id="CADIJR010000107">
    <property type="protein sequence ID" value="CAB3710652.1"/>
    <property type="molecule type" value="Genomic_DNA"/>
</dbReference>
<protein>
    <submittedName>
        <fullName evidence="1">Uncharacterized protein</fullName>
    </submittedName>
</protein>